<feature type="non-terminal residue" evidence="2">
    <location>
        <position position="481"/>
    </location>
</feature>
<sequence>FSMPTKHGSKDAIAVTFEVSKILLSFYTLLVGVIVLQLWYLVVLVGIGIAAHSRNLTRNMGVANVAIWNSQASPLAVIKAMFDYRSHIPLYALMWAAAAALAWAGSFTMSLLVSPELIIGAAAPANLHAIYVPETPSGNLSSVYLRWQSLQVPSNLRAIEVLQAVNPKNGQTTNTSSFNVVVKDPVISTDAKGREVYQVDYSYNLDGVDFGLQHFPTLGLAVDGSCITEYGWYSTSEVDPNTNVTYDIYHPYGIETENLTVSLSDGKPPLAFIYVPQNQSGANISFASFISSVQRRSFTPGTDPWYLTQPTSGEPNGAAYEVLPGRPALSCWQQDTWTHNGLAKPAFEMEQLGALPPALVDVFKAALSVPRIINLAQALGTSALKSAATSQGYYFDAAASSIRADLERLVLGAYVATKNTLQETTMFSDAYGDIANLAYDQTTKQYKDGAADFVIYGSGFAALSVRFLIVIPVVTSVLWVT</sequence>
<gene>
    <name evidence="2" type="ORF">K432DRAFT_261432</name>
</gene>
<reference evidence="2 3" key="1">
    <citation type="journal article" date="2016" name="Nat. Commun.">
        <title>Ectomycorrhizal ecology is imprinted in the genome of the dominant symbiotic fungus Cenococcum geophilum.</title>
        <authorList>
            <consortium name="DOE Joint Genome Institute"/>
            <person name="Peter M."/>
            <person name="Kohler A."/>
            <person name="Ohm R.A."/>
            <person name="Kuo A."/>
            <person name="Krutzmann J."/>
            <person name="Morin E."/>
            <person name="Arend M."/>
            <person name="Barry K.W."/>
            <person name="Binder M."/>
            <person name="Choi C."/>
            <person name="Clum A."/>
            <person name="Copeland A."/>
            <person name="Grisel N."/>
            <person name="Haridas S."/>
            <person name="Kipfer T."/>
            <person name="LaButti K."/>
            <person name="Lindquist E."/>
            <person name="Lipzen A."/>
            <person name="Maire R."/>
            <person name="Meier B."/>
            <person name="Mihaltcheva S."/>
            <person name="Molinier V."/>
            <person name="Murat C."/>
            <person name="Poggeler S."/>
            <person name="Quandt C.A."/>
            <person name="Sperisen C."/>
            <person name="Tritt A."/>
            <person name="Tisserant E."/>
            <person name="Crous P.W."/>
            <person name="Henrissat B."/>
            <person name="Nehls U."/>
            <person name="Egli S."/>
            <person name="Spatafora J.W."/>
            <person name="Grigoriev I.V."/>
            <person name="Martin F.M."/>
        </authorList>
    </citation>
    <scope>NUCLEOTIDE SEQUENCE [LARGE SCALE GENOMIC DNA]</scope>
    <source>
        <strain evidence="2 3">CBS 459.81</strain>
    </source>
</reference>
<organism evidence="2 3">
    <name type="scientific">Lepidopterella palustris CBS 459.81</name>
    <dbReference type="NCBI Taxonomy" id="1314670"/>
    <lineage>
        <taxon>Eukaryota</taxon>
        <taxon>Fungi</taxon>
        <taxon>Dikarya</taxon>
        <taxon>Ascomycota</taxon>
        <taxon>Pezizomycotina</taxon>
        <taxon>Dothideomycetes</taxon>
        <taxon>Pleosporomycetidae</taxon>
        <taxon>Mytilinidiales</taxon>
        <taxon>Argynnaceae</taxon>
        <taxon>Lepidopterella</taxon>
    </lineage>
</organism>
<feature type="transmembrane region" description="Helical" evidence="1">
    <location>
        <begin position="26"/>
        <end position="50"/>
    </location>
</feature>
<dbReference type="AlphaFoldDB" id="A0A8E2DXQ4"/>
<feature type="transmembrane region" description="Helical" evidence="1">
    <location>
        <begin position="88"/>
        <end position="113"/>
    </location>
</feature>
<dbReference type="EMBL" id="KV745683">
    <property type="protein sequence ID" value="OCK73696.1"/>
    <property type="molecule type" value="Genomic_DNA"/>
</dbReference>
<dbReference type="OrthoDB" id="5337208at2759"/>
<name>A0A8E2DXQ4_9PEZI</name>
<keyword evidence="3" id="KW-1185">Reference proteome</keyword>
<keyword evidence="1" id="KW-1133">Transmembrane helix</keyword>
<dbReference type="Proteomes" id="UP000250266">
    <property type="component" value="Unassembled WGS sequence"/>
</dbReference>
<evidence type="ECO:0000313" key="2">
    <source>
        <dbReference type="EMBL" id="OCK73696.1"/>
    </source>
</evidence>
<feature type="non-terminal residue" evidence="2">
    <location>
        <position position="1"/>
    </location>
</feature>
<evidence type="ECO:0000256" key="1">
    <source>
        <dbReference type="SAM" id="Phobius"/>
    </source>
</evidence>
<keyword evidence="1" id="KW-0472">Membrane</keyword>
<feature type="transmembrane region" description="Helical" evidence="1">
    <location>
        <begin position="453"/>
        <end position="480"/>
    </location>
</feature>
<protein>
    <submittedName>
        <fullName evidence="2">Uncharacterized protein</fullName>
    </submittedName>
</protein>
<proteinExistence type="predicted"/>
<evidence type="ECO:0000313" key="3">
    <source>
        <dbReference type="Proteomes" id="UP000250266"/>
    </source>
</evidence>
<accession>A0A8E2DXQ4</accession>
<keyword evidence="1" id="KW-0812">Transmembrane</keyword>